<dbReference type="GO" id="GO:0007165">
    <property type="term" value="P:signal transduction"/>
    <property type="evidence" value="ECO:0007669"/>
    <property type="project" value="InterPro"/>
</dbReference>
<proteinExistence type="inferred from homology"/>
<comment type="function">
    <text evidence="4">Acts as a negative regulator of abscisic acid (ABA) response.</text>
</comment>
<dbReference type="InterPro" id="IPR031307">
    <property type="entry name" value="Ninja_fam"/>
</dbReference>
<dbReference type="GO" id="GO:0009737">
    <property type="term" value="P:response to abscisic acid"/>
    <property type="evidence" value="ECO:0007669"/>
    <property type="project" value="TreeGrafter"/>
</dbReference>
<evidence type="ECO:0000259" key="7">
    <source>
        <dbReference type="Pfam" id="PF07897"/>
    </source>
</evidence>
<gene>
    <name evidence="9" type="ORF">JCGZ_19947</name>
</gene>
<dbReference type="EMBL" id="KK914862">
    <property type="protein sequence ID" value="KDP27248.1"/>
    <property type="molecule type" value="Genomic_DNA"/>
</dbReference>
<name>A0A067JWV0_JATCU</name>
<dbReference type="Proteomes" id="UP000027138">
    <property type="component" value="Unassembled WGS sequence"/>
</dbReference>
<evidence type="ECO:0000313" key="10">
    <source>
        <dbReference type="Proteomes" id="UP000027138"/>
    </source>
</evidence>
<evidence type="ECO:0000313" key="9">
    <source>
        <dbReference type="EMBL" id="KDP27248.1"/>
    </source>
</evidence>
<comment type="similarity">
    <text evidence="2 4">Belongs to the Ninja family.</text>
</comment>
<feature type="coiled-coil region" evidence="5">
    <location>
        <begin position="156"/>
        <end position="185"/>
    </location>
</feature>
<dbReference type="Pfam" id="PF16135">
    <property type="entry name" value="TDBD"/>
    <property type="match status" value="1"/>
</dbReference>
<evidence type="ECO:0000256" key="4">
    <source>
        <dbReference type="RuleBase" id="RU369029"/>
    </source>
</evidence>
<feature type="domain" description="Ethylene-responsive binding factor-associated repression" evidence="7">
    <location>
        <begin position="85"/>
        <end position="118"/>
    </location>
</feature>
<dbReference type="InterPro" id="IPR032308">
    <property type="entry name" value="TDBD"/>
</dbReference>
<dbReference type="GO" id="GO:0005634">
    <property type="term" value="C:nucleus"/>
    <property type="evidence" value="ECO:0007669"/>
    <property type="project" value="UniProtKB-SubCell"/>
</dbReference>
<evidence type="ECO:0000256" key="6">
    <source>
        <dbReference type="SAM" id="MobiDB-lite"/>
    </source>
</evidence>
<organism evidence="9 10">
    <name type="scientific">Jatropha curcas</name>
    <name type="common">Barbados nut</name>
    <dbReference type="NCBI Taxonomy" id="180498"/>
    <lineage>
        <taxon>Eukaryota</taxon>
        <taxon>Viridiplantae</taxon>
        <taxon>Streptophyta</taxon>
        <taxon>Embryophyta</taxon>
        <taxon>Tracheophyta</taxon>
        <taxon>Spermatophyta</taxon>
        <taxon>Magnoliopsida</taxon>
        <taxon>eudicotyledons</taxon>
        <taxon>Gunneridae</taxon>
        <taxon>Pentapetalae</taxon>
        <taxon>rosids</taxon>
        <taxon>fabids</taxon>
        <taxon>Malpighiales</taxon>
        <taxon>Euphorbiaceae</taxon>
        <taxon>Crotonoideae</taxon>
        <taxon>Jatropheae</taxon>
        <taxon>Jatropha</taxon>
    </lineage>
</organism>
<feature type="compositionally biased region" description="Low complexity" evidence="6">
    <location>
        <begin position="246"/>
        <end position="256"/>
    </location>
</feature>
<sequence>MEKMEISSLVLLFFFWNSNFSFAYAVISLRNQISSSDKHLKTQTQQQKQQHQQISMSNTFAKDLLQRLMSGNHLNHKINGVEEREEEDIELSLGLSLNGRFGVDPRAKKLTRSSSIPDFVYPTGENGSAYMIPVVSSTNLVRTCSLPTETDKEWRKRKEMQMLRRMEAKRKRSEKQRILKAVKDRNKGFVEESCEEEKRENGTINTNCNYHQEQFLKNFNVLFGAGAEGALPSSQGSIGSQGSGSSGSESESQQVQGMNNCIEARSRVSVQSLSERARKLTVTPKSTINGKPSSPADVAMVISRSNEPTVINGAKDTVRNILEDMPCVSTKGEGPNGKRIEGFLYRYRKGEEVRIVCVCHGSFLSPAEFVKHAGGGDVAHPLKHIVVSPYPLL</sequence>
<dbReference type="InterPro" id="IPR032310">
    <property type="entry name" value="NLS_NINJA_AFP-like"/>
</dbReference>
<keyword evidence="3 4" id="KW-0539">Nucleus</keyword>
<evidence type="ECO:0000256" key="3">
    <source>
        <dbReference type="ARBA" id="ARBA00023242"/>
    </source>
</evidence>
<protein>
    <recommendedName>
        <fullName evidence="4">Ninja-family protein</fullName>
    </recommendedName>
    <alternativeName>
        <fullName evidence="4">ABI-binding protein</fullName>
    </alternativeName>
</protein>
<evidence type="ECO:0000259" key="8">
    <source>
        <dbReference type="Pfam" id="PF16135"/>
    </source>
</evidence>
<dbReference type="AlphaFoldDB" id="A0A067JWV0"/>
<dbReference type="STRING" id="180498.A0A067JWV0"/>
<comment type="subcellular location">
    <subcellularLocation>
        <location evidence="1 4">Nucleus</location>
    </subcellularLocation>
</comment>
<dbReference type="Pfam" id="PF07897">
    <property type="entry name" value="EAR"/>
    <property type="match status" value="1"/>
</dbReference>
<accession>A0A067JWV0</accession>
<evidence type="ECO:0000256" key="2">
    <source>
        <dbReference type="ARBA" id="ARBA00006081"/>
    </source>
</evidence>
<feature type="region of interest" description="Disordered" evidence="6">
    <location>
        <begin position="233"/>
        <end position="256"/>
    </location>
</feature>
<feature type="domain" description="Tify" evidence="8">
    <location>
        <begin position="354"/>
        <end position="386"/>
    </location>
</feature>
<dbReference type="InterPro" id="IPR012463">
    <property type="entry name" value="Ninja_motif"/>
</dbReference>
<evidence type="ECO:0000256" key="5">
    <source>
        <dbReference type="SAM" id="Coils"/>
    </source>
</evidence>
<reference evidence="9 10" key="1">
    <citation type="journal article" date="2014" name="PLoS ONE">
        <title>Global Analysis of Gene Expression Profiles in Physic Nut (Jatropha curcas L.) Seedlings Exposed to Salt Stress.</title>
        <authorList>
            <person name="Zhang L."/>
            <person name="Zhang C."/>
            <person name="Wu P."/>
            <person name="Chen Y."/>
            <person name="Li M."/>
            <person name="Jiang H."/>
            <person name="Wu G."/>
        </authorList>
    </citation>
    <scope>NUCLEOTIDE SEQUENCE [LARGE SCALE GENOMIC DNA]</scope>
    <source>
        <strain evidence="10">cv. GZQX0401</strain>
        <tissue evidence="9">Young leaves</tissue>
    </source>
</reference>
<dbReference type="GO" id="GO:0045892">
    <property type="term" value="P:negative regulation of DNA-templated transcription"/>
    <property type="evidence" value="ECO:0007669"/>
    <property type="project" value="TreeGrafter"/>
</dbReference>
<keyword evidence="5" id="KW-0175">Coiled coil</keyword>
<keyword evidence="10" id="KW-1185">Reference proteome</keyword>
<dbReference type="Pfam" id="PF16136">
    <property type="entry name" value="NLS_NINJA_AFP"/>
    <property type="match status" value="1"/>
</dbReference>
<dbReference type="OrthoDB" id="667358at2759"/>
<dbReference type="PANTHER" id="PTHR31413:SF31">
    <property type="entry name" value="NINJA-FAMILY PROTEIN AFP3"/>
    <property type="match status" value="1"/>
</dbReference>
<dbReference type="PANTHER" id="PTHR31413">
    <property type="entry name" value="AFP HOMOLOG 2"/>
    <property type="match status" value="1"/>
</dbReference>
<evidence type="ECO:0000256" key="1">
    <source>
        <dbReference type="ARBA" id="ARBA00004123"/>
    </source>
</evidence>